<evidence type="ECO:0000256" key="1">
    <source>
        <dbReference type="SAM" id="MobiDB-lite"/>
    </source>
</evidence>
<sequence length="219" mass="23916">MESQTQHLSQQNQAYDATDLLPAAMQPEPHRQKNITPAHKYQASRSQGIRELQDALGARGFAPPRSIPGTLHQASQTLKEDGITLEKNKHLVQQFIKYVSEIKKSVDAIYAHIVPEMASKPTVAQADAPASPSPIGVLNMPRDTSTLIGGYLAYDPYPLAFPEGTENPPSFIFRDKVNDEVLSTSGWNGTSLAGQRGPDILGQDTSMPRFAGSSHMPFH</sequence>
<protein>
    <submittedName>
        <fullName evidence="2">Uncharacterized protein</fullName>
    </submittedName>
</protein>
<dbReference type="Proteomes" id="UP000076798">
    <property type="component" value="Unassembled WGS sequence"/>
</dbReference>
<evidence type="ECO:0000313" key="2">
    <source>
        <dbReference type="EMBL" id="KZT38533.1"/>
    </source>
</evidence>
<organism evidence="2 3">
    <name type="scientific">Sistotremastrum suecicum HHB10207 ss-3</name>
    <dbReference type="NCBI Taxonomy" id="1314776"/>
    <lineage>
        <taxon>Eukaryota</taxon>
        <taxon>Fungi</taxon>
        <taxon>Dikarya</taxon>
        <taxon>Basidiomycota</taxon>
        <taxon>Agaricomycotina</taxon>
        <taxon>Agaricomycetes</taxon>
        <taxon>Sistotremastrales</taxon>
        <taxon>Sistotremastraceae</taxon>
        <taxon>Sistotremastrum</taxon>
    </lineage>
</organism>
<reference evidence="2 3" key="1">
    <citation type="journal article" date="2016" name="Mol. Biol. Evol.">
        <title>Comparative Genomics of Early-Diverging Mushroom-Forming Fungi Provides Insights into the Origins of Lignocellulose Decay Capabilities.</title>
        <authorList>
            <person name="Nagy L.G."/>
            <person name="Riley R."/>
            <person name="Tritt A."/>
            <person name="Adam C."/>
            <person name="Daum C."/>
            <person name="Floudas D."/>
            <person name="Sun H."/>
            <person name="Yadav J.S."/>
            <person name="Pangilinan J."/>
            <person name="Larsson K.H."/>
            <person name="Matsuura K."/>
            <person name="Barry K."/>
            <person name="Labutti K."/>
            <person name="Kuo R."/>
            <person name="Ohm R.A."/>
            <person name="Bhattacharya S.S."/>
            <person name="Shirouzu T."/>
            <person name="Yoshinaga Y."/>
            <person name="Martin F.M."/>
            <person name="Grigoriev I.V."/>
            <person name="Hibbett D.S."/>
        </authorList>
    </citation>
    <scope>NUCLEOTIDE SEQUENCE [LARGE SCALE GENOMIC DNA]</scope>
    <source>
        <strain evidence="2 3">HHB10207 ss-3</strain>
    </source>
</reference>
<gene>
    <name evidence="2" type="ORF">SISSUDRAFT_1128715</name>
</gene>
<proteinExistence type="predicted"/>
<dbReference type="AlphaFoldDB" id="A0A166DHP7"/>
<keyword evidence="3" id="KW-1185">Reference proteome</keyword>
<accession>A0A166DHP7</accession>
<name>A0A166DHP7_9AGAM</name>
<evidence type="ECO:0000313" key="3">
    <source>
        <dbReference type="Proteomes" id="UP000076798"/>
    </source>
</evidence>
<feature type="region of interest" description="Disordered" evidence="1">
    <location>
        <begin position="30"/>
        <end position="49"/>
    </location>
</feature>
<dbReference type="EMBL" id="KV428061">
    <property type="protein sequence ID" value="KZT38533.1"/>
    <property type="molecule type" value="Genomic_DNA"/>
</dbReference>